<evidence type="ECO:0000313" key="3">
    <source>
        <dbReference type="Proteomes" id="UP000298030"/>
    </source>
</evidence>
<organism evidence="2 3">
    <name type="scientific">Coprinellus micaceus</name>
    <name type="common">Glistening ink-cap mushroom</name>
    <name type="synonym">Coprinus micaceus</name>
    <dbReference type="NCBI Taxonomy" id="71717"/>
    <lineage>
        <taxon>Eukaryota</taxon>
        <taxon>Fungi</taxon>
        <taxon>Dikarya</taxon>
        <taxon>Basidiomycota</taxon>
        <taxon>Agaricomycotina</taxon>
        <taxon>Agaricomycetes</taxon>
        <taxon>Agaricomycetidae</taxon>
        <taxon>Agaricales</taxon>
        <taxon>Agaricineae</taxon>
        <taxon>Psathyrellaceae</taxon>
        <taxon>Coprinellus</taxon>
    </lineage>
</organism>
<evidence type="ECO:0000256" key="1">
    <source>
        <dbReference type="SAM" id="MobiDB-lite"/>
    </source>
</evidence>
<dbReference type="Proteomes" id="UP000298030">
    <property type="component" value="Unassembled WGS sequence"/>
</dbReference>
<feature type="compositionally biased region" description="Basic and acidic residues" evidence="1">
    <location>
        <begin position="87"/>
        <end position="106"/>
    </location>
</feature>
<feature type="compositionally biased region" description="Basic residues" evidence="1">
    <location>
        <begin position="169"/>
        <end position="186"/>
    </location>
</feature>
<feature type="compositionally biased region" description="Polar residues" evidence="1">
    <location>
        <begin position="202"/>
        <end position="222"/>
    </location>
</feature>
<dbReference type="AlphaFoldDB" id="A0A4Y7SSI2"/>
<name>A0A4Y7SSI2_COPMI</name>
<protein>
    <submittedName>
        <fullName evidence="2">Uncharacterized protein</fullName>
    </submittedName>
</protein>
<sequence>MDSKLCTGFQGYPRRQRQPTRTTSEYFVSQHFARPSMASLTTPIPSARTHAHNGRAPHPPPTSISKRPMATQLPNITDKPLTTFPIERGRGSPRRLEWRRTRHENGVGRSGGIGGSNGTGRIETSKPRRKYQRKERESGEAGTEEPRNKVRGFGFGGRGSGWQGGERKNQRKNPQKQMRKPIHTVRPRQATPATSIPIDPNGKTTSRSSSVAPTWQTVTRAETSGELRSTIVWRSEPPLASTSAYDLAPQNRTTVDTQPPTSQIHDVLECGDQIDQPPILRLLRRLVEDVEEVGVVGLSADVPLRT</sequence>
<proteinExistence type="predicted"/>
<keyword evidence="3" id="KW-1185">Reference proteome</keyword>
<feature type="region of interest" description="Disordered" evidence="1">
    <location>
        <begin position="40"/>
        <end position="223"/>
    </location>
</feature>
<gene>
    <name evidence="2" type="ORF">FA13DRAFT_1777720</name>
</gene>
<comment type="caution">
    <text evidence="2">The sequence shown here is derived from an EMBL/GenBank/DDBJ whole genome shotgun (WGS) entry which is preliminary data.</text>
</comment>
<feature type="compositionally biased region" description="Gly residues" evidence="1">
    <location>
        <begin position="108"/>
        <end position="118"/>
    </location>
</feature>
<dbReference type="EMBL" id="QPFP01000063">
    <property type="protein sequence ID" value="TEB24817.1"/>
    <property type="molecule type" value="Genomic_DNA"/>
</dbReference>
<reference evidence="2 3" key="1">
    <citation type="journal article" date="2019" name="Nat. Ecol. Evol.">
        <title>Megaphylogeny resolves global patterns of mushroom evolution.</title>
        <authorList>
            <person name="Varga T."/>
            <person name="Krizsan K."/>
            <person name="Foldi C."/>
            <person name="Dima B."/>
            <person name="Sanchez-Garcia M."/>
            <person name="Sanchez-Ramirez S."/>
            <person name="Szollosi G.J."/>
            <person name="Szarkandi J.G."/>
            <person name="Papp V."/>
            <person name="Albert L."/>
            <person name="Andreopoulos W."/>
            <person name="Angelini C."/>
            <person name="Antonin V."/>
            <person name="Barry K.W."/>
            <person name="Bougher N.L."/>
            <person name="Buchanan P."/>
            <person name="Buyck B."/>
            <person name="Bense V."/>
            <person name="Catcheside P."/>
            <person name="Chovatia M."/>
            <person name="Cooper J."/>
            <person name="Damon W."/>
            <person name="Desjardin D."/>
            <person name="Finy P."/>
            <person name="Geml J."/>
            <person name="Haridas S."/>
            <person name="Hughes K."/>
            <person name="Justo A."/>
            <person name="Karasinski D."/>
            <person name="Kautmanova I."/>
            <person name="Kiss B."/>
            <person name="Kocsube S."/>
            <person name="Kotiranta H."/>
            <person name="LaButti K.M."/>
            <person name="Lechner B.E."/>
            <person name="Liimatainen K."/>
            <person name="Lipzen A."/>
            <person name="Lukacs Z."/>
            <person name="Mihaltcheva S."/>
            <person name="Morgado L.N."/>
            <person name="Niskanen T."/>
            <person name="Noordeloos M.E."/>
            <person name="Ohm R.A."/>
            <person name="Ortiz-Santana B."/>
            <person name="Ovrebo C."/>
            <person name="Racz N."/>
            <person name="Riley R."/>
            <person name="Savchenko A."/>
            <person name="Shiryaev A."/>
            <person name="Soop K."/>
            <person name="Spirin V."/>
            <person name="Szebenyi C."/>
            <person name="Tomsovsky M."/>
            <person name="Tulloss R.E."/>
            <person name="Uehling J."/>
            <person name="Grigoriev I.V."/>
            <person name="Vagvolgyi C."/>
            <person name="Papp T."/>
            <person name="Martin F.M."/>
            <person name="Miettinen O."/>
            <person name="Hibbett D.S."/>
            <person name="Nagy L.G."/>
        </authorList>
    </citation>
    <scope>NUCLEOTIDE SEQUENCE [LARGE SCALE GENOMIC DNA]</scope>
    <source>
        <strain evidence="2 3">FP101781</strain>
    </source>
</reference>
<feature type="region of interest" description="Disordered" evidence="1">
    <location>
        <begin position="1"/>
        <end position="23"/>
    </location>
</feature>
<feature type="compositionally biased region" description="Basic and acidic residues" evidence="1">
    <location>
        <begin position="134"/>
        <end position="148"/>
    </location>
</feature>
<accession>A0A4Y7SSI2</accession>
<feature type="compositionally biased region" description="Gly residues" evidence="1">
    <location>
        <begin position="153"/>
        <end position="164"/>
    </location>
</feature>
<evidence type="ECO:0000313" key="2">
    <source>
        <dbReference type="EMBL" id="TEB24817.1"/>
    </source>
</evidence>